<accession>A0A1H7QY45</accession>
<sequence length="110" mass="11522">MRIVIGCGANQARGWRRAEGLFGDSELAQRTSGLVAAMASGLGAGDRRIEERMEVIVFLGNCCAKLCLPILGNSSCENAHPRNAVAADGAAEHASGVEAHCIVAFCIQHD</sequence>
<keyword evidence="2" id="KW-1185">Reference proteome</keyword>
<evidence type="ECO:0000313" key="1">
    <source>
        <dbReference type="EMBL" id="SEL52832.1"/>
    </source>
</evidence>
<organism evidence="1 2">
    <name type="scientific">Nitrosovibrio tenuis</name>
    <dbReference type="NCBI Taxonomy" id="1233"/>
    <lineage>
        <taxon>Bacteria</taxon>
        <taxon>Pseudomonadati</taxon>
        <taxon>Pseudomonadota</taxon>
        <taxon>Betaproteobacteria</taxon>
        <taxon>Nitrosomonadales</taxon>
        <taxon>Nitrosomonadaceae</taxon>
        <taxon>Nitrosovibrio</taxon>
    </lineage>
</organism>
<dbReference type="AlphaFoldDB" id="A0A1H7QY45"/>
<proteinExistence type="predicted"/>
<protein>
    <submittedName>
        <fullName evidence="1">Uncharacterized protein</fullName>
    </submittedName>
</protein>
<dbReference type="EMBL" id="FOBH01000014">
    <property type="protein sequence ID" value="SEL52832.1"/>
    <property type="molecule type" value="Genomic_DNA"/>
</dbReference>
<reference evidence="1 2" key="1">
    <citation type="submission" date="2016-10" db="EMBL/GenBank/DDBJ databases">
        <authorList>
            <person name="de Groot N.N."/>
        </authorList>
    </citation>
    <scope>NUCLEOTIDE SEQUENCE [LARGE SCALE GENOMIC DNA]</scope>
    <source>
        <strain evidence="1 2">Nv1</strain>
    </source>
</reference>
<dbReference type="Proteomes" id="UP000198620">
    <property type="component" value="Unassembled WGS sequence"/>
</dbReference>
<evidence type="ECO:0000313" key="2">
    <source>
        <dbReference type="Proteomes" id="UP000198620"/>
    </source>
</evidence>
<name>A0A1H7QY45_9PROT</name>
<gene>
    <name evidence="1" type="ORF">SAMN05216387_11412</name>
</gene>